<feature type="transmembrane region" description="Helical" evidence="1">
    <location>
        <begin position="47"/>
        <end position="64"/>
    </location>
</feature>
<protein>
    <recommendedName>
        <fullName evidence="2">EamA domain-containing protein</fullName>
    </recommendedName>
</protein>
<feature type="domain" description="EamA" evidence="2">
    <location>
        <begin position="15"/>
        <end position="155"/>
    </location>
</feature>
<dbReference type="Proteomes" id="UP001300502">
    <property type="component" value="Unassembled WGS sequence"/>
</dbReference>
<dbReference type="Gene3D" id="1.10.3730.20">
    <property type="match status" value="1"/>
</dbReference>
<feature type="transmembrane region" description="Helical" evidence="1">
    <location>
        <begin position="114"/>
        <end position="133"/>
    </location>
</feature>
<feature type="transmembrane region" description="Helical" evidence="1">
    <location>
        <begin position="142"/>
        <end position="160"/>
    </location>
</feature>
<keyword evidence="1" id="KW-0812">Transmembrane</keyword>
<sequence>MAARVALGVLGLLTFGTITSLLAKIIFGVASVGIDGQVKEFRKPLFETFAMFYGMSFCFLLELLQRKNLEWNAEKHATSSQRHSVFVIWFPAAFDLIATVCMCTGLLYTTVSVYQMLRGAMLVFTAIFSVLFLKRKLTFHHYLSILLNIVGISLVGLANTLSERDIAMRGNLVMGIVLMIFGQCAQAAQVVVEEYFCQDLNMPSIRVVTYEGLFGIAMMLLIVFPLAYFIPGQDAGSFENIFDSFVMIEHSWMLQGILLTDACCMLFFNYFSMNITKLSSSMLRTLLETMRTMIVWIVDMILYYFISRGQFGEPWTEYSYLQVIGFVFLVIGTFQYSQHPTLATSEQDWVNEEEKVPLVTHLDQNTSIDKVNESSKVVIGPRNPPTNIPNFYSSSPSIFMRHGGFSPSLYSPEIWELDTKHSGSSSTLE</sequence>
<gene>
    <name evidence="3" type="ORF">GAYE_PCTG52G1294</name>
</gene>
<feature type="transmembrane region" description="Helical" evidence="1">
    <location>
        <begin position="318"/>
        <end position="336"/>
    </location>
</feature>
<feature type="transmembrane region" description="Helical" evidence="1">
    <location>
        <begin position="213"/>
        <end position="232"/>
    </location>
</feature>
<dbReference type="EMBL" id="JANCYU010000014">
    <property type="protein sequence ID" value="KAK4523399.1"/>
    <property type="molecule type" value="Genomic_DNA"/>
</dbReference>
<evidence type="ECO:0000313" key="4">
    <source>
        <dbReference type="Proteomes" id="UP001300502"/>
    </source>
</evidence>
<feature type="transmembrane region" description="Helical" evidence="1">
    <location>
        <begin position="252"/>
        <end position="273"/>
    </location>
</feature>
<keyword evidence="1" id="KW-1133">Transmembrane helix</keyword>
<feature type="transmembrane region" description="Helical" evidence="1">
    <location>
        <begin position="172"/>
        <end position="192"/>
    </location>
</feature>
<dbReference type="InterPro" id="IPR000620">
    <property type="entry name" value="EamA_dom"/>
</dbReference>
<dbReference type="PANTHER" id="PTHR13146:SF3">
    <property type="entry name" value="EAMA DOMAIN-CONTAINING PROTEIN"/>
    <property type="match status" value="1"/>
</dbReference>
<dbReference type="SUPFAM" id="SSF103481">
    <property type="entry name" value="Multidrug resistance efflux transporter EmrE"/>
    <property type="match status" value="1"/>
</dbReference>
<keyword evidence="4" id="KW-1185">Reference proteome</keyword>
<proteinExistence type="predicted"/>
<evidence type="ECO:0000313" key="3">
    <source>
        <dbReference type="EMBL" id="KAK4523399.1"/>
    </source>
</evidence>
<dbReference type="AlphaFoldDB" id="A0AAV9I6U3"/>
<keyword evidence="1" id="KW-0472">Membrane</keyword>
<reference evidence="3 4" key="1">
    <citation type="submission" date="2022-07" db="EMBL/GenBank/DDBJ databases">
        <title>Genome-wide signatures of adaptation to extreme environments.</title>
        <authorList>
            <person name="Cho C.H."/>
            <person name="Yoon H.S."/>
        </authorList>
    </citation>
    <scope>NUCLEOTIDE SEQUENCE [LARGE SCALE GENOMIC DNA]</scope>
    <source>
        <strain evidence="3 4">108.79 E11</strain>
    </source>
</reference>
<organism evidence="3 4">
    <name type="scientific">Galdieria yellowstonensis</name>
    <dbReference type="NCBI Taxonomy" id="3028027"/>
    <lineage>
        <taxon>Eukaryota</taxon>
        <taxon>Rhodophyta</taxon>
        <taxon>Bangiophyceae</taxon>
        <taxon>Galdieriales</taxon>
        <taxon>Galdieriaceae</taxon>
        <taxon>Galdieria</taxon>
    </lineage>
</organism>
<dbReference type="PANTHER" id="PTHR13146">
    <property type="match status" value="1"/>
</dbReference>
<feature type="transmembrane region" description="Helical" evidence="1">
    <location>
        <begin position="285"/>
        <end position="306"/>
    </location>
</feature>
<feature type="transmembrane region" description="Helical" evidence="1">
    <location>
        <begin position="85"/>
        <end position="108"/>
    </location>
</feature>
<name>A0AAV9I6U3_9RHOD</name>
<dbReference type="Pfam" id="PF00892">
    <property type="entry name" value="EamA"/>
    <property type="match status" value="1"/>
</dbReference>
<dbReference type="GO" id="GO:0016020">
    <property type="term" value="C:membrane"/>
    <property type="evidence" value="ECO:0007669"/>
    <property type="project" value="InterPro"/>
</dbReference>
<dbReference type="InterPro" id="IPR037185">
    <property type="entry name" value="EmrE-like"/>
</dbReference>
<evidence type="ECO:0000259" key="2">
    <source>
        <dbReference type="Pfam" id="PF00892"/>
    </source>
</evidence>
<comment type="caution">
    <text evidence="3">The sequence shown here is derived from an EMBL/GenBank/DDBJ whole genome shotgun (WGS) entry which is preliminary data.</text>
</comment>
<accession>A0AAV9I6U3</accession>
<evidence type="ECO:0000256" key="1">
    <source>
        <dbReference type="SAM" id="Phobius"/>
    </source>
</evidence>